<dbReference type="Pfam" id="PF00069">
    <property type="entry name" value="Pkinase"/>
    <property type="match status" value="1"/>
</dbReference>
<dbReference type="SUPFAM" id="SSF56112">
    <property type="entry name" value="Protein kinase-like (PK-like)"/>
    <property type="match status" value="1"/>
</dbReference>
<dbReference type="Proteomes" id="UP000789595">
    <property type="component" value="Unassembled WGS sequence"/>
</dbReference>
<feature type="chain" id="PRO_5035259360" description="Protein kinase domain-containing protein" evidence="1">
    <location>
        <begin position="16"/>
        <end position="343"/>
    </location>
</feature>
<evidence type="ECO:0000313" key="4">
    <source>
        <dbReference type="Proteomes" id="UP000789595"/>
    </source>
</evidence>
<evidence type="ECO:0000256" key="1">
    <source>
        <dbReference type="SAM" id="SignalP"/>
    </source>
</evidence>
<evidence type="ECO:0000313" key="3">
    <source>
        <dbReference type="EMBL" id="CAH0370951.1"/>
    </source>
</evidence>
<dbReference type="EMBL" id="CAKKNE010000003">
    <property type="protein sequence ID" value="CAH0370951.1"/>
    <property type="molecule type" value="Genomic_DNA"/>
</dbReference>
<organism evidence="3 4">
    <name type="scientific">Pelagomonas calceolata</name>
    <dbReference type="NCBI Taxonomy" id="35677"/>
    <lineage>
        <taxon>Eukaryota</taxon>
        <taxon>Sar</taxon>
        <taxon>Stramenopiles</taxon>
        <taxon>Ochrophyta</taxon>
        <taxon>Pelagophyceae</taxon>
        <taxon>Pelagomonadales</taxon>
        <taxon>Pelagomonadaceae</taxon>
        <taxon>Pelagomonas</taxon>
    </lineage>
</organism>
<dbReference type="PROSITE" id="PS50011">
    <property type="entry name" value="PROTEIN_KINASE_DOM"/>
    <property type="match status" value="1"/>
</dbReference>
<comment type="caution">
    <text evidence="3">The sequence shown here is derived from an EMBL/GenBank/DDBJ whole genome shotgun (WGS) entry which is preliminary data.</text>
</comment>
<dbReference type="OrthoDB" id="63989at2759"/>
<reference evidence="3" key="1">
    <citation type="submission" date="2021-11" db="EMBL/GenBank/DDBJ databases">
        <authorList>
            <consortium name="Genoscope - CEA"/>
            <person name="William W."/>
        </authorList>
    </citation>
    <scope>NUCLEOTIDE SEQUENCE</scope>
</reference>
<dbReference type="SMART" id="SM00220">
    <property type="entry name" value="S_TKc"/>
    <property type="match status" value="1"/>
</dbReference>
<dbReference type="Gene3D" id="1.10.510.10">
    <property type="entry name" value="Transferase(Phosphotransferase) domain 1"/>
    <property type="match status" value="1"/>
</dbReference>
<dbReference type="AlphaFoldDB" id="A0A8J2SMY5"/>
<protein>
    <recommendedName>
        <fullName evidence="2">Protein kinase domain-containing protein</fullName>
    </recommendedName>
</protein>
<feature type="domain" description="Protein kinase" evidence="2">
    <location>
        <begin position="40"/>
        <end position="334"/>
    </location>
</feature>
<proteinExistence type="predicted"/>
<evidence type="ECO:0000259" key="2">
    <source>
        <dbReference type="PROSITE" id="PS50011"/>
    </source>
</evidence>
<dbReference type="InterPro" id="IPR011009">
    <property type="entry name" value="Kinase-like_dom_sf"/>
</dbReference>
<feature type="signal peptide" evidence="1">
    <location>
        <begin position="1"/>
        <end position="15"/>
    </location>
</feature>
<dbReference type="GO" id="GO:0004672">
    <property type="term" value="F:protein kinase activity"/>
    <property type="evidence" value="ECO:0007669"/>
    <property type="project" value="InterPro"/>
</dbReference>
<sequence length="343" mass="37185">MSRWVLLLLSTRCRARYWNESLVDGLGRFCAETFDEARFVDRTRLSPLGPRTGVFLTVDAATDAQTQRRVVLKRAPGGMAIHLANDLLPNLLNVSGAHVMTATACFDGGATRVATYERMDGSLVQLLLATNGTDPLRFVPPRRDRACFALTAVHQMLRGLAAAHAVGIVNQDVHAGNLLYKGAGPAMRWKVSDFGRACLAGARPGTGGCLATAGALAAAPEAGRVALTPASDVWGAGLVFLLLRCAHGPDTARRHGVEERPDRLAARFRELAQRLRRRRVGATLAAAALPAEAARCRLRAEPAREGELLEAMLDPRWEKRPTASWLAGEFADLVRRRCARSRL</sequence>
<dbReference type="GO" id="GO:0005524">
    <property type="term" value="F:ATP binding"/>
    <property type="evidence" value="ECO:0007669"/>
    <property type="project" value="InterPro"/>
</dbReference>
<keyword evidence="1" id="KW-0732">Signal</keyword>
<dbReference type="InterPro" id="IPR000719">
    <property type="entry name" value="Prot_kinase_dom"/>
</dbReference>
<gene>
    <name evidence="3" type="ORF">PECAL_3P08680</name>
</gene>
<name>A0A8J2SMY5_9STRA</name>
<accession>A0A8J2SMY5</accession>
<keyword evidence="4" id="KW-1185">Reference proteome</keyword>